<keyword evidence="2" id="KW-1185">Reference proteome</keyword>
<organism evidence="1 2">
    <name type="scientific">Actinomadura adrarensis</name>
    <dbReference type="NCBI Taxonomy" id="1819600"/>
    <lineage>
        <taxon>Bacteria</taxon>
        <taxon>Bacillati</taxon>
        <taxon>Actinomycetota</taxon>
        <taxon>Actinomycetes</taxon>
        <taxon>Streptosporangiales</taxon>
        <taxon>Thermomonosporaceae</taxon>
        <taxon>Actinomadura</taxon>
    </lineage>
</organism>
<proteinExistence type="predicted"/>
<evidence type="ECO:0000313" key="2">
    <source>
        <dbReference type="Proteomes" id="UP001597083"/>
    </source>
</evidence>
<comment type="caution">
    <text evidence="1">The sequence shown here is derived from an EMBL/GenBank/DDBJ whole genome shotgun (WGS) entry which is preliminary data.</text>
</comment>
<reference evidence="2" key="1">
    <citation type="journal article" date="2019" name="Int. J. Syst. Evol. Microbiol.">
        <title>The Global Catalogue of Microorganisms (GCM) 10K type strain sequencing project: providing services to taxonomists for standard genome sequencing and annotation.</title>
        <authorList>
            <consortium name="The Broad Institute Genomics Platform"/>
            <consortium name="The Broad Institute Genome Sequencing Center for Infectious Disease"/>
            <person name="Wu L."/>
            <person name="Ma J."/>
        </authorList>
    </citation>
    <scope>NUCLEOTIDE SEQUENCE [LARGE SCALE GENOMIC DNA]</scope>
    <source>
        <strain evidence="2">JCM 31696</strain>
    </source>
</reference>
<dbReference type="Proteomes" id="UP001597083">
    <property type="component" value="Unassembled WGS sequence"/>
</dbReference>
<gene>
    <name evidence="1" type="ORF">ACFQ07_25615</name>
</gene>
<dbReference type="EMBL" id="JBHTIR010003706">
    <property type="protein sequence ID" value="MFD0855645.1"/>
    <property type="molecule type" value="Genomic_DNA"/>
</dbReference>
<evidence type="ECO:0000313" key="1">
    <source>
        <dbReference type="EMBL" id="MFD0855645.1"/>
    </source>
</evidence>
<accession>A0ABW3CP11</accession>
<protein>
    <submittedName>
        <fullName evidence="1">Uncharacterized protein</fullName>
    </submittedName>
</protein>
<sequence>MDHLRGALRSHNKYSVPEAQIRLRIALNAGSIESDAHGLVGHVVNHAARLVDAPAFKQELNRSSAPLGLVVSDRFFDEEIKENSGPVDPDDFRRIEIDVKEFHGFGRLHIPGPVGPAPQDAPNEVGDDSVFVGRWEHTEGSPDATLVAVFELRPDKTFTFWVIRGKDTWKTIKYRALGEGMRGEWRVAWADPSRPVIKVSVTRMGNPIAGFLTSTGRLLQSLRFGEESLGDNGFSYGVVRLSRDVIELESGTGAEATKAVWRRLA</sequence>
<name>A0ABW3CP11_9ACTN</name>